<dbReference type="EMBL" id="PGFF01000001">
    <property type="protein sequence ID" value="PJJ72291.1"/>
    <property type="molecule type" value="Genomic_DNA"/>
</dbReference>
<feature type="transmembrane region" description="Helical" evidence="9">
    <location>
        <begin position="51"/>
        <end position="68"/>
    </location>
</feature>
<keyword evidence="5" id="KW-0547">Nucleotide-binding</keyword>
<name>A0A2M9CK70_9MICO</name>
<evidence type="ECO:0000256" key="4">
    <source>
        <dbReference type="ARBA" id="ARBA00022679"/>
    </source>
</evidence>
<keyword evidence="9" id="KW-1133">Transmembrane helix</keyword>
<evidence type="ECO:0000256" key="8">
    <source>
        <dbReference type="ARBA" id="ARBA00023012"/>
    </source>
</evidence>
<keyword evidence="7" id="KW-0067">ATP-binding</keyword>
<evidence type="ECO:0000313" key="13">
    <source>
        <dbReference type="Proteomes" id="UP000228758"/>
    </source>
</evidence>
<dbReference type="InterPro" id="IPR003594">
    <property type="entry name" value="HATPase_dom"/>
</dbReference>
<gene>
    <name evidence="12" type="ORF">CLV46_1858</name>
</gene>
<dbReference type="RefSeq" id="WP_100364502.1">
    <property type="nucleotide sequence ID" value="NZ_PGFF01000001.1"/>
</dbReference>
<evidence type="ECO:0000313" key="12">
    <source>
        <dbReference type="EMBL" id="PJJ72291.1"/>
    </source>
</evidence>
<proteinExistence type="predicted"/>
<evidence type="ECO:0000256" key="1">
    <source>
        <dbReference type="ARBA" id="ARBA00000085"/>
    </source>
</evidence>
<comment type="caution">
    <text evidence="12">The sequence shown here is derived from an EMBL/GenBank/DDBJ whole genome shotgun (WGS) entry which is preliminary data.</text>
</comment>
<feature type="transmembrane region" description="Helical" evidence="9">
    <location>
        <begin position="144"/>
        <end position="162"/>
    </location>
</feature>
<dbReference type="InterPro" id="IPR036890">
    <property type="entry name" value="HATPase_C_sf"/>
</dbReference>
<dbReference type="Pfam" id="PF02518">
    <property type="entry name" value="HATPase_c"/>
    <property type="match status" value="1"/>
</dbReference>
<dbReference type="InterPro" id="IPR011712">
    <property type="entry name" value="Sig_transdc_His_kin_sub3_dim/P"/>
</dbReference>
<dbReference type="CDD" id="cd16917">
    <property type="entry name" value="HATPase_UhpB-NarQ-NarX-like"/>
    <property type="match status" value="1"/>
</dbReference>
<dbReference type="SUPFAM" id="SSF55874">
    <property type="entry name" value="ATPase domain of HSP90 chaperone/DNA topoisomerase II/histidine kinase"/>
    <property type="match status" value="1"/>
</dbReference>
<comment type="catalytic activity">
    <reaction evidence="1">
        <text>ATP + protein L-histidine = ADP + protein N-phospho-L-histidine.</text>
        <dbReference type="EC" id="2.7.13.3"/>
    </reaction>
</comment>
<evidence type="ECO:0000256" key="5">
    <source>
        <dbReference type="ARBA" id="ARBA00022741"/>
    </source>
</evidence>
<dbReference type="GO" id="GO:0016020">
    <property type="term" value="C:membrane"/>
    <property type="evidence" value="ECO:0007669"/>
    <property type="project" value="InterPro"/>
</dbReference>
<dbReference type="GO" id="GO:0005524">
    <property type="term" value="F:ATP binding"/>
    <property type="evidence" value="ECO:0007669"/>
    <property type="project" value="UniProtKB-KW"/>
</dbReference>
<dbReference type="GO" id="GO:0046983">
    <property type="term" value="F:protein dimerization activity"/>
    <property type="evidence" value="ECO:0007669"/>
    <property type="project" value="InterPro"/>
</dbReference>
<dbReference type="EC" id="2.7.13.3" evidence="2"/>
<keyword evidence="6 12" id="KW-0418">Kinase</keyword>
<dbReference type="InterPro" id="IPR050482">
    <property type="entry name" value="Sensor_HK_TwoCompSys"/>
</dbReference>
<dbReference type="AlphaFoldDB" id="A0A2M9CK70"/>
<dbReference type="PANTHER" id="PTHR24421">
    <property type="entry name" value="NITRATE/NITRITE SENSOR PROTEIN NARX-RELATED"/>
    <property type="match status" value="1"/>
</dbReference>
<organism evidence="12 13">
    <name type="scientific">Diaminobutyricimonas aerilata</name>
    <dbReference type="NCBI Taxonomy" id="1162967"/>
    <lineage>
        <taxon>Bacteria</taxon>
        <taxon>Bacillati</taxon>
        <taxon>Actinomycetota</taxon>
        <taxon>Actinomycetes</taxon>
        <taxon>Micrococcales</taxon>
        <taxon>Microbacteriaceae</taxon>
        <taxon>Diaminobutyricimonas</taxon>
    </lineage>
</organism>
<dbReference type="Gene3D" id="3.30.565.10">
    <property type="entry name" value="Histidine kinase-like ATPase, C-terminal domain"/>
    <property type="match status" value="1"/>
</dbReference>
<feature type="domain" description="Signal transduction histidine kinase subgroup 3 dimerisation and phosphoacceptor" evidence="11">
    <location>
        <begin position="197"/>
        <end position="261"/>
    </location>
</feature>
<feature type="transmembrane region" description="Helical" evidence="9">
    <location>
        <begin position="20"/>
        <end position="45"/>
    </location>
</feature>
<feature type="domain" description="Histidine kinase/HSP90-like ATPase" evidence="10">
    <location>
        <begin position="305"/>
        <end position="389"/>
    </location>
</feature>
<evidence type="ECO:0000256" key="2">
    <source>
        <dbReference type="ARBA" id="ARBA00012438"/>
    </source>
</evidence>
<evidence type="ECO:0000259" key="10">
    <source>
        <dbReference type="Pfam" id="PF02518"/>
    </source>
</evidence>
<dbReference type="Proteomes" id="UP000228758">
    <property type="component" value="Unassembled WGS sequence"/>
</dbReference>
<keyword evidence="9" id="KW-0812">Transmembrane</keyword>
<reference evidence="12 13" key="1">
    <citation type="submission" date="2017-11" db="EMBL/GenBank/DDBJ databases">
        <title>Genomic Encyclopedia of Archaeal and Bacterial Type Strains, Phase II (KMG-II): From Individual Species to Whole Genera.</title>
        <authorList>
            <person name="Goeker M."/>
        </authorList>
    </citation>
    <scope>NUCLEOTIDE SEQUENCE [LARGE SCALE GENOMIC DNA]</scope>
    <source>
        <strain evidence="12 13">DSM 27393</strain>
    </source>
</reference>
<keyword evidence="4" id="KW-0808">Transferase</keyword>
<dbReference type="Pfam" id="PF07730">
    <property type="entry name" value="HisKA_3"/>
    <property type="match status" value="1"/>
</dbReference>
<evidence type="ECO:0000256" key="3">
    <source>
        <dbReference type="ARBA" id="ARBA00022553"/>
    </source>
</evidence>
<feature type="transmembrane region" description="Helical" evidence="9">
    <location>
        <begin position="75"/>
        <end position="99"/>
    </location>
</feature>
<evidence type="ECO:0000259" key="11">
    <source>
        <dbReference type="Pfam" id="PF07730"/>
    </source>
</evidence>
<dbReference type="PANTHER" id="PTHR24421:SF10">
    <property type="entry name" value="NITRATE_NITRITE SENSOR PROTEIN NARQ"/>
    <property type="match status" value="1"/>
</dbReference>
<evidence type="ECO:0000256" key="6">
    <source>
        <dbReference type="ARBA" id="ARBA00022777"/>
    </source>
</evidence>
<evidence type="ECO:0000256" key="9">
    <source>
        <dbReference type="SAM" id="Phobius"/>
    </source>
</evidence>
<keyword evidence="13" id="KW-1185">Reference proteome</keyword>
<keyword evidence="9" id="KW-0472">Membrane</keyword>
<dbReference type="Gene3D" id="1.20.5.1930">
    <property type="match status" value="1"/>
</dbReference>
<feature type="transmembrane region" description="Helical" evidence="9">
    <location>
        <begin position="119"/>
        <end position="137"/>
    </location>
</feature>
<evidence type="ECO:0000256" key="7">
    <source>
        <dbReference type="ARBA" id="ARBA00022840"/>
    </source>
</evidence>
<dbReference type="GO" id="GO:0000155">
    <property type="term" value="F:phosphorelay sensor kinase activity"/>
    <property type="evidence" value="ECO:0007669"/>
    <property type="project" value="InterPro"/>
</dbReference>
<sequence>MGPSVLPRARAFARRHPGPVSAAAVLAISVVLLALDVTGLYGAAWRPLGDNPWWGLLTVVPGCALLAAKNRIPLLALTLGGAVFVVDFIAFGTVGMLLVLNDLIYAATASLDRAGRMRLLLALVLLGLTVLAVVGATTHDARTTLFAALLVFALLGTPFWWATAVRQAHELAELHAARADDAARMAELREQDAVRAERERMARDLHDVIAGHLSAAALRSEAALAREPDEARDRDALAAVRESSVSSLEEMRSMILLLRAGAEPAVAPSRLDRLHEIVGEASTSGLRVEVEATELPELPAAVDQAATRILREALVNVAKHAAGARVRLIVAHRDGHLELAIESGPGRATDAGGAGLGLVTMRERAEALGGRFTAGPEGSGWAVRAELPVAVRA</sequence>
<protein>
    <recommendedName>
        <fullName evidence="2">histidine kinase</fullName>
        <ecNumber evidence="2">2.7.13.3</ecNumber>
    </recommendedName>
</protein>
<accession>A0A2M9CK70</accession>
<keyword evidence="3" id="KW-0597">Phosphoprotein</keyword>
<keyword evidence="8" id="KW-0902">Two-component regulatory system</keyword>